<dbReference type="Proteomes" id="UP000318578">
    <property type="component" value="Unassembled WGS sequence"/>
</dbReference>
<keyword evidence="2" id="KW-1185">Reference proteome</keyword>
<reference evidence="1 2" key="1">
    <citation type="submission" date="2019-07" db="EMBL/GenBank/DDBJ databases">
        <title>New species of Amycolatopsis and Streptomyces.</title>
        <authorList>
            <person name="Duangmal K."/>
            <person name="Teo W.F.A."/>
            <person name="Lipun K."/>
        </authorList>
    </citation>
    <scope>NUCLEOTIDE SEQUENCE [LARGE SCALE GENOMIC DNA]</scope>
    <source>
        <strain evidence="1 2">JCM 30562</strain>
    </source>
</reference>
<comment type="caution">
    <text evidence="1">The sequence shown here is derived from an EMBL/GenBank/DDBJ whole genome shotgun (WGS) entry which is preliminary data.</text>
</comment>
<organism evidence="1 2">
    <name type="scientific">Amycolatopsis acidiphila</name>
    <dbReference type="NCBI Taxonomy" id="715473"/>
    <lineage>
        <taxon>Bacteria</taxon>
        <taxon>Bacillati</taxon>
        <taxon>Actinomycetota</taxon>
        <taxon>Actinomycetes</taxon>
        <taxon>Pseudonocardiales</taxon>
        <taxon>Pseudonocardiaceae</taxon>
        <taxon>Amycolatopsis</taxon>
    </lineage>
</organism>
<dbReference type="RefSeq" id="WP_144633602.1">
    <property type="nucleotide sequence ID" value="NZ_BNAX01000020.1"/>
</dbReference>
<dbReference type="EMBL" id="VJZA01000004">
    <property type="protein sequence ID" value="TVT24949.1"/>
    <property type="molecule type" value="Genomic_DNA"/>
</dbReference>
<proteinExistence type="predicted"/>
<sequence>MNPSVVTAAACPLRGRLGETRYAHLHPTGERAVEAALLISRGRDQVALFCRYFRVFGLWPESSGRLSDVVLAQLAGELGECLRENEVLADETMRMVSRDLGATFAAQDGGPVVAREGAEAAAFVLRNWGPVEAVTR</sequence>
<evidence type="ECO:0000313" key="2">
    <source>
        <dbReference type="Proteomes" id="UP000318578"/>
    </source>
</evidence>
<evidence type="ECO:0000313" key="1">
    <source>
        <dbReference type="EMBL" id="TVT24949.1"/>
    </source>
</evidence>
<gene>
    <name evidence="1" type="ORF">FNH06_03740</name>
</gene>
<name>A0A558AL03_9PSEU</name>
<protein>
    <submittedName>
        <fullName evidence="1">Uncharacterized protein</fullName>
    </submittedName>
</protein>
<dbReference type="AlphaFoldDB" id="A0A558AL03"/>
<accession>A0A558AL03</accession>